<accession>A0A081CVV8</accession>
<evidence type="ECO:0000259" key="3">
    <source>
        <dbReference type="PROSITE" id="PS50110"/>
    </source>
</evidence>
<dbReference type="OrthoDB" id="9784719at2"/>
<dbReference type="PANTHER" id="PTHR44591">
    <property type="entry name" value="STRESS RESPONSE REGULATOR PROTEIN 1"/>
    <property type="match status" value="1"/>
</dbReference>
<dbReference type="SMART" id="SM00448">
    <property type="entry name" value="REC"/>
    <property type="match status" value="1"/>
</dbReference>
<evidence type="ECO:0000313" key="5">
    <source>
        <dbReference type="Proteomes" id="UP000028701"/>
    </source>
</evidence>
<dbReference type="Proteomes" id="UP000028701">
    <property type="component" value="Unassembled WGS sequence"/>
</dbReference>
<proteinExistence type="predicted"/>
<dbReference type="RefSeq" id="WP_045230385.1">
    <property type="nucleotide sequence ID" value="NZ_BBJU01000014.1"/>
</dbReference>
<dbReference type="PANTHER" id="PTHR44591:SF18">
    <property type="entry name" value="REGULATORY PROTEIN"/>
    <property type="match status" value="1"/>
</dbReference>
<dbReference type="eggNOG" id="COG0784">
    <property type="taxonomic scope" value="Bacteria"/>
</dbReference>
<name>A0A081CVV8_9HYPH</name>
<organism evidence="4 5">
    <name type="scientific">Agrobacterium rubi TR3 = NBRC 13261</name>
    <dbReference type="NCBI Taxonomy" id="1368415"/>
    <lineage>
        <taxon>Bacteria</taxon>
        <taxon>Pseudomonadati</taxon>
        <taxon>Pseudomonadota</taxon>
        <taxon>Alphaproteobacteria</taxon>
        <taxon>Hyphomicrobiales</taxon>
        <taxon>Rhizobiaceae</taxon>
        <taxon>Rhizobium/Agrobacterium group</taxon>
        <taxon>Agrobacterium</taxon>
    </lineage>
</organism>
<dbReference type="PROSITE" id="PS50110">
    <property type="entry name" value="RESPONSE_REGULATORY"/>
    <property type="match status" value="1"/>
</dbReference>
<feature type="modified residue" description="4-aspartylphosphate" evidence="2">
    <location>
        <position position="61"/>
    </location>
</feature>
<dbReference type="GO" id="GO:0000160">
    <property type="term" value="P:phosphorelay signal transduction system"/>
    <property type="evidence" value="ECO:0007669"/>
    <property type="project" value="InterPro"/>
</dbReference>
<protein>
    <submittedName>
        <fullName evidence="4">Putative two-component response regulator</fullName>
    </submittedName>
</protein>
<dbReference type="InterPro" id="IPR001789">
    <property type="entry name" value="Sig_transdc_resp-reg_receiver"/>
</dbReference>
<keyword evidence="1 2" id="KW-0597">Phosphoprotein</keyword>
<dbReference type="InterPro" id="IPR050595">
    <property type="entry name" value="Bact_response_regulator"/>
</dbReference>
<sequence>MGQRNPIARQVVLVVEDDPLLRMMAVDLVEDAGFDAIEACDSDEAVEILQTRPDVKVLFTDVDMPGKMDGVALANWARRSVVPLGIVLTSGHYRPEDEDLPDRSIFFAKPYDFEKVMKTLRLMSA</sequence>
<gene>
    <name evidence="4" type="ORF">RRU01S_14_00250</name>
</gene>
<dbReference type="EMBL" id="BBJU01000014">
    <property type="protein sequence ID" value="GAK70804.1"/>
    <property type="molecule type" value="Genomic_DNA"/>
</dbReference>
<evidence type="ECO:0000313" key="4">
    <source>
        <dbReference type="EMBL" id="GAK70804.1"/>
    </source>
</evidence>
<comment type="caution">
    <text evidence="4">The sequence shown here is derived from an EMBL/GenBank/DDBJ whole genome shotgun (WGS) entry which is preliminary data.</text>
</comment>
<dbReference type="InterPro" id="IPR011006">
    <property type="entry name" value="CheY-like_superfamily"/>
</dbReference>
<feature type="domain" description="Response regulatory" evidence="3">
    <location>
        <begin position="11"/>
        <end position="124"/>
    </location>
</feature>
<dbReference type="SUPFAM" id="SSF52172">
    <property type="entry name" value="CheY-like"/>
    <property type="match status" value="1"/>
</dbReference>
<dbReference type="AlphaFoldDB" id="A0A081CVV8"/>
<evidence type="ECO:0000256" key="2">
    <source>
        <dbReference type="PROSITE-ProRule" id="PRU00169"/>
    </source>
</evidence>
<dbReference type="Gene3D" id="3.40.50.2300">
    <property type="match status" value="1"/>
</dbReference>
<dbReference type="Pfam" id="PF00072">
    <property type="entry name" value="Response_reg"/>
    <property type="match status" value="1"/>
</dbReference>
<evidence type="ECO:0000256" key="1">
    <source>
        <dbReference type="ARBA" id="ARBA00022553"/>
    </source>
</evidence>
<reference evidence="4 5" key="1">
    <citation type="submission" date="2014-08" db="EMBL/GenBank/DDBJ databases">
        <title>Whole genome shotgun sequence of Rhizobium rubi NBRC 13261.</title>
        <authorList>
            <person name="Katano-Makiyama Y."/>
            <person name="Hosoyama A."/>
            <person name="Hashimoto M."/>
            <person name="Hosoyama Y."/>
            <person name="Noguchi M."/>
            <person name="Tsuchikane K."/>
            <person name="Uohara A."/>
            <person name="Ohji S."/>
            <person name="Ichikawa N."/>
            <person name="Kimura A."/>
            <person name="Yamazoe A."/>
            <person name="Fujita N."/>
        </authorList>
    </citation>
    <scope>NUCLEOTIDE SEQUENCE [LARGE SCALE GENOMIC DNA]</scope>
    <source>
        <strain evidence="4 5">NBRC 13261</strain>
    </source>
</reference>